<dbReference type="OrthoDB" id="2309723at2759"/>
<dbReference type="FunFam" id="1.20.1050.10:FF:000007">
    <property type="entry name" value="Glutathione S-transferase 1-1"/>
    <property type="match status" value="1"/>
</dbReference>
<gene>
    <name evidence="5" type="ORF">APICC_09116</name>
</gene>
<evidence type="ECO:0000259" key="3">
    <source>
        <dbReference type="PROSITE" id="PS50404"/>
    </source>
</evidence>
<dbReference type="PANTHER" id="PTHR43969:SF9">
    <property type="entry name" value="GLUTATHIONE S TRANSFERASE D10, ISOFORM A-RELATED"/>
    <property type="match status" value="1"/>
</dbReference>
<dbReference type="STRING" id="94128.A0A2A3ECB3"/>
<feature type="domain" description="GST N-terminal" evidence="3">
    <location>
        <begin position="1"/>
        <end position="82"/>
    </location>
</feature>
<reference evidence="5 6" key="1">
    <citation type="submission" date="2014-07" db="EMBL/GenBank/DDBJ databases">
        <title>Genomic and transcriptomic analysis on Apis cerana provide comprehensive insights into honey bee biology.</title>
        <authorList>
            <person name="Diao Q."/>
            <person name="Sun L."/>
            <person name="Zheng H."/>
            <person name="Zheng H."/>
            <person name="Xu S."/>
            <person name="Wang S."/>
            <person name="Zeng Z."/>
            <person name="Hu F."/>
            <person name="Su S."/>
            <person name="Wu J."/>
        </authorList>
    </citation>
    <scope>NUCLEOTIDE SEQUENCE [LARGE SCALE GENOMIC DNA]</scope>
    <source>
        <tissue evidence="5">Pupae without intestine</tissue>
    </source>
</reference>
<dbReference type="PROSITE" id="PS50405">
    <property type="entry name" value="GST_CTER"/>
    <property type="match status" value="1"/>
</dbReference>
<dbReference type="InterPro" id="IPR036282">
    <property type="entry name" value="Glutathione-S-Trfase_C_sf"/>
</dbReference>
<dbReference type="Gene3D" id="3.40.30.10">
    <property type="entry name" value="Glutaredoxin"/>
    <property type="match status" value="1"/>
</dbReference>
<dbReference type="InterPro" id="IPR040079">
    <property type="entry name" value="Glutathione_S-Trfase"/>
</dbReference>
<dbReference type="SUPFAM" id="SSF47616">
    <property type="entry name" value="GST C-terminal domain-like"/>
    <property type="match status" value="1"/>
</dbReference>
<dbReference type="CDD" id="cd03177">
    <property type="entry name" value="GST_C_Delta_Epsilon"/>
    <property type="match status" value="1"/>
</dbReference>
<proteinExistence type="inferred from homology"/>
<dbReference type="Pfam" id="PF00043">
    <property type="entry name" value="GST_C"/>
    <property type="match status" value="1"/>
</dbReference>
<dbReference type="InterPro" id="IPR004045">
    <property type="entry name" value="Glutathione_S-Trfase_N"/>
</dbReference>
<keyword evidence="5" id="KW-0808">Transferase</keyword>
<dbReference type="SUPFAM" id="SSF52833">
    <property type="entry name" value="Thioredoxin-like"/>
    <property type="match status" value="1"/>
</dbReference>
<dbReference type="Proteomes" id="UP000242457">
    <property type="component" value="Unassembled WGS sequence"/>
</dbReference>
<dbReference type="SFLD" id="SFLDS00019">
    <property type="entry name" value="Glutathione_Transferase_(cytos"/>
    <property type="match status" value="1"/>
</dbReference>
<dbReference type="GO" id="GO:0006749">
    <property type="term" value="P:glutathione metabolic process"/>
    <property type="evidence" value="ECO:0007669"/>
    <property type="project" value="TreeGrafter"/>
</dbReference>
<dbReference type="InterPro" id="IPR004046">
    <property type="entry name" value="GST_C"/>
</dbReference>
<keyword evidence="6" id="KW-1185">Reference proteome</keyword>
<dbReference type="FunFam" id="3.40.30.10:FF:000034">
    <property type="entry name" value="glutathione S-transferase 1"/>
    <property type="match status" value="1"/>
</dbReference>
<dbReference type="Gene3D" id="1.20.1050.10">
    <property type="match status" value="1"/>
</dbReference>
<dbReference type="PROSITE" id="PS50404">
    <property type="entry name" value="GST_NTER"/>
    <property type="match status" value="1"/>
</dbReference>
<protein>
    <submittedName>
        <fullName evidence="5">Glutathione S-transferase</fullName>
    </submittedName>
</protein>
<dbReference type="EMBL" id="KZ288301">
    <property type="protein sequence ID" value="PBC28839.1"/>
    <property type="molecule type" value="Genomic_DNA"/>
</dbReference>
<feature type="domain" description="GST C-terminal" evidence="4">
    <location>
        <begin position="88"/>
        <end position="210"/>
    </location>
</feature>
<dbReference type="InterPro" id="IPR036249">
    <property type="entry name" value="Thioredoxin-like_sf"/>
</dbReference>
<comment type="similarity">
    <text evidence="2">Belongs to the GST superfamily.</text>
</comment>
<evidence type="ECO:0000256" key="1">
    <source>
        <dbReference type="ARBA" id="ARBA00011738"/>
    </source>
</evidence>
<dbReference type="InterPro" id="IPR010987">
    <property type="entry name" value="Glutathione-S-Trfase_C-like"/>
</dbReference>
<dbReference type="AlphaFoldDB" id="A0A2A3ECB3"/>
<evidence type="ECO:0000313" key="5">
    <source>
        <dbReference type="EMBL" id="PBC28839.1"/>
    </source>
</evidence>
<dbReference type="GO" id="GO:0004364">
    <property type="term" value="F:glutathione transferase activity"/>
    <property type="evidence" value="ECO:0007669"/>
    <property type="project" value="TreeGrafter"/>
</dbReference>
<dbReference type="CDD" id="cd03045">
    <property type="entry name" value="GST_N_Delta_Epsilon"/>
    <property type="match status" value="1"/>
</dbReference>
<organism evidence="5 6">
    <name type="scientific">Apis cerana cerana</name>
    <name type="common">Oriental honeybee</name>
    <dbReference type="NCBI Taxonomy" id="94128"/>
    <lineage>
        <taxon>Eukaryota</taxon>
        <taxon>Metazoa</taxon>
        <taxon>Ecdysozoa</taxon>
        <taxon>Arthropoda</taxon>
        <taxon>Hexapoda</taxon>
        <taxon>Insecta</taxon>
        <taxon>Pterygota</taxon>
        <taxon>Neoptera</taxon>
        <taxon>Endopterygota</taxon>
        <taxon>Hymenoptera</taxon>
        <taxon>Apocrita</taxon>
        <taxon>Aculeata</taxon>
        <taxon>Apoidea</taxon>
        <taxon>Anthophila</taxon>
        <taxon>Apidae</taxon>
        <taxon>Apis</taxon>
    </lineage>
</organism>
<evidence type="ECO:0000313" key="6">
    <source>
        <dbReference type="Proteomes" id="UP000242457"/>
    </source>
</evidence>
<dbReference type="Pfam" id="PF02798">
    <property type="entry name" value="GST_N"/>
    <property type="match status" value="1"/>
</dbReference>
<accession>A0A2A3ECB3</accession>
<dbReference type="PANTHER" id="PTHR43969">
    <property type="entry name" value="GLUTATHIONE S TRANSFERASE D10, ISOFORM A-RELATED"/>
    <property type="match status" value="1"/>
</dbReference>
<name>A0A2A3ECB3_APICC</name>
<dbReference type="SFLD" id="SFLDG01153">
    <property type="entry name" value="Main.4:_Theta-like"/>
    <property type="match status" value="1"/>
</dbReference>
<sequence>MPIDFYQFLGSPPCRAVALTAAALGIEMNFKPVNLLNREQLKPEFLKMNPQHTIPTIDDNGFYLWESRAIMMYLADQYGKNDSLYPKDVKKRAIVNQRLYFDMCNLYKSFMDYVIYPVVFMKMPKDPTKYESIDRALLFLDKFLEGENYVAGKNMTLADLSIVTTVSTIEVVDYDLGKYENVARWFAKVKSEIPKYEEYNDVGLKMFKDFVNEKLSRK</sequence>
<comment type="subunit">
    <text evidence="1">Homodimer.</text>
</comment>
<dbReference type="SFLD" id="SFLDG00358">
    <property type="entry name" value="Main_(cytGST)"/>
    <property type="match status" value="1"/>
</dbReference>
<dbReference type="PROSITE" id="PS51354">
    <property type="entry name" value="GLUTAREDOXIN_2"/>
    <property type="match status" value="1"/>
</dbReference>
<evidence type="ECO:0000256" key="2">
    <source>
        <dbReference type="RuleBase" id="RU003494"/>
    </source>
</evidence>
<evidence type="ECO:0000259" key="4">
    <source>
        <dbReference type="PROSITE" id="PS50405"/>
    </source>
</evidence>